<dbReference type="RefSeq" id="WP_150967805.1">
    <property type="nucleotide sequence ID" value="NZ_VZDO01000001.1"/>
</dbReference>
<comment type="caution">
    <text evidence="2">The sequence shown here is derived from an EMBL/GenBank/DDBJ whole genome shotgun (WGS) entry which is preliminary data.</text>
</comment>
<evidence type="ECO:0000313" key="3">
    <source>
        <dbReference type="Proteomes" id="UP000432089"/>
    </source>
</evidence>
<keyword evidence="3" id="KW-1185">Reference proteome</keyword>
<proteinExistence type="predicted"/>
<dbReference type="AlphaFoldDB" id="A0A7V7PT97"/>
<feature type="signal peptide" evidence="1">
    <location>
        <begin position="1"/>
        <end position="19"/>
    </location>
</feature>
<evidence type="ECO:0000313" key="2">
    <source>
        <dbReference type="EMBL" id="KAB0682833.1"/>
    </source>
</evidence>
<dbReference type="EMBL" id="VZDO01000001">
    <property type="protein sequence ID" value="KAB0682833.1"/>
    <property type="molecule type" value="Genomic_DNA"/>
</dbReference>
<keyword evidence="1" id="KW-0732">Signal</keyword>
<gene>
    <name evidence="2" type="ORF">F6X38_01760</name>
</gene>
<reference evidence="2 3" key="1">
    <citation type="submission" date="2019-09" db="EMBL/GenBank/DDBJ databases">
        <title>YIM 132180 draft genome.</title>
        <authorList>
            <person name="Zhang K."/>
        </authorList>
    </citation>
    <scope>NUCLEOTIDE SEQUENCE [LARGE SCALE GENOMIC DNA]</scope>
    <source>
        <strain evidence="2 3">YIM 132180</strain>
    </source>
</reference>
<feature type="chain" id="PRO_5030709834" description="Invasion associated locus B family protein" evidence="1">
    <location>
        <begin position="20"/>
        <end position="146"/>
    </location>
</feature>
<name>A0A7V7PT97_9HYPH</name>
<evidence type="ECO:0008006" key="4">
    <source>
        <dbReference type="Google" id="ProtNLM"/>
    </source>
</evidence>
<organism evidence="2 3">
    <name type="scientific">Plantimonas leprariae</name>
    <dbReference type="NCBI Taxonomy" id="2615207"/>
    <lineage>
        <taxon>Bacteria</taxon>
        <taxon>Pseudomonadati</taxon>
        <taxon>Pseudomonadota</taxon>
        <taxon>Alphaproteobacteria</taxon>
        <taxon>Hyphomicrobiales</taxon>
        <taxon>Aurantimonadaceae</taxon>
        <taxon>Plantimonas</taxon>
    </lineage>
</organism>
<evidence type="ECO:0000256" key="1">
    <source>
        <dbReference type="SAM" id="SignalP"/>
    </source>
</evidence>
<dbReference type="Proteomes" id="UP000432089">
    <property type="component" value="Unassembled WGS sequence"/>
</dbReference>
<accession>A0A7V7PT97</accession>
<protein>
    <recommendedName>
        <fullName evidence="4">Invasion associated locus B family protein</fullName>
    </recommendedName>
</protein>
<sequence>MRRFPAAAALLLAALPAGAADGWTFRAADGGSAGFASNGTYRGLWFACTAGGGARLLIGTGGTRLQRGVDQTAVVTVDGTAFLQVARASDDGEPALDRRLPPTEFRQLAEALAKGKAAEVSMPAGRFALPLAGSGRALKSLLAACS</sequence>